<feature type="region of interest" description="Disordered" evidence="8">
    <location>
        <begin position="216"/>
        <end position="257"/>
    </location>
</feature>
<dbReference type="InterPro" id="IPR013783">
    <property type="entry name" value="Ig-like_fold"/>
</dbReference>
<feature type="domain" description="Ig-like" evidence="10">
    <location>
        <begin position="1468"/>
        <end position="1564"/>
    </location>
</feature>
<feature type="domain" description="Ig-like" evidence="10">
    <location>
        <begin position="1861"/>
        <end position="1950"/>
    </location>
</feature>
<dbReference type="InterPro" id="IPR007110">
    <property type="entry name" value="Ig-like_dom"/>
</dbReference>
<evidence type="ECO:0000256" key="2">
    <source>
        <dbReference type="ARBA" id="ARBA00006692"/>
    </source>
</evidence>
<dbReference type="PROSITE" id="PS00290">
    <property type="entry name" value="IG_MHC"/>
    <property type="match status" value="1"/>
</dbReference>
<dbReference type="STRING" id="6689.A0A423SR14"/>
<dbReference type="InterPro" id="IPR036179">
    <property type="entry name" value="Ig-like_dom_sf"/>
</dbReference>
<comment type="subcellular location">
    <subcellularLocation>
        <location evidence="1">Cytoplasm</location>
        <location evidence="1">Myofibril</location>
        <location evidence="1">Sarcomere</location>
        <location evidence="1">A band</location>
    </subcellularLocation>
</comment>
<dbReference type="Pfam" id="PF07679">
    <property type="entry name" value="I-set"/>
    <property type="match status" value="20"/>
</dbReference>
<evidence type="ECO:0000313" key="12">
    <source>
        <dbReference type="EMBL" id="ROT66619.1"/>
    </source>
</evidence>
<dbReference type="InterPro" id="IPR050958">
    <property type="entry name" value="Cell_Adh-Cytoskel_Orgn"/>
</dbReference>
<dbReference type="InterPro" id="IPR001849">
    <property type="entry name" value="PH_domain"/>
</dbReference>
<keyword evidence="13" id="KW-1185">Reference proteome</keyword>
<dbReference type="PANTHER" id="PTHR45080">
    <property type="entry name" value="CONTACTIN 5"/>
    <property type="match status" value="1"/>
</dbReference>
<evidence type="ECO:0000313" key="13">
    <source>
        <dbReference type="Proteomes" id="UP000283509"/>
    </source>
</evidence>
<comment type="caution">
    <text evidence="12">The sequence shown here is derived from an EMBL/GenBank/DDBJ whole genome shotgun (WGS) entry which is preliminary data.</text>
</comment>
<dbReference type="SUPFAM" id="SSF49265">
    <property type="entry name" value="Fibronectin type III"/>
    <property type="match status" value="1"/>
</dbReference>
<dbReference type="FunFam" id="2.60.40.10:FF:000873">
    <property type="entry name" value="Muscle M-line assembly protein unc-89"/>
    <property type="match status" value="1"/>
</dbReference>
<comment type="similarity">
    <text evidence="2">Belongs to the protein kinase superfamily. CAMK Ser/Thr protein kinase family.</text>
</comment>
<feature type="domain" description="PH" evidence="9">
    <location>
        <begin position="289"/>
        <end position="397"/>
    </location>
</feature>
<dbReference type="Proteomes" id="UP000283509">
    <property type="component" value="Unassembled WGS sequence"/>
</dbReference>
<dbReference type="OrthoDB" id="6381793at2759"/>
<dbReference type="Pfam" id="PF00041">
    <property type="entry name" value="fn3"/>
    <property type="match status" value="1"/>
</dbReference>
<feature type="domain" description="Ig-like" evidence="10">
    <location>
        <begin position="1606"/>
        <end position="1752"/>
    </location>
</feature>
<dbReference type="PROSITE" id="PS50835">
    <property type="entry name" value="IG_LIKE"/>
    <property type="match status" value="14"/>
</dbReference>
<feature type="domain" description="Ig-like" evidence="10">
    <location>
        <begin position="3124"/>
        <end position="3199"/>
    </location>
</feature>
<feature type="compositionally biased region" description="Acidic residues" evidence="8">
    <location>
        <begin position="1275"/>
        <end position="1284"/>
    </location>
</feature>
<keyword evidence="7" id="KW-0393">Immunoglobulin domain</keyword>
<dbReference type="InterPro" id="IPR003598">
    <property type="entry name" value="Ig_sub2"/>
</dbReference>
<feature type="region of interest" description="Disordered" evidence="8">
    <location>
        <begin position="1"/>
        <end position="62"/>
    </location>
</feature>
<evidence type="ECO:0000256" key="6">
    <source>
        <dbReference type="ARBA" id="ARBA00023157"/>
    </source>
</evidence>
<dbReference type="InterPro" id="IPR036116">
    <property type="entry name" value="FN3_sf"/>
</dbReference>
<dbReference type="FunFam" id="2.60.40.10:FF:000080">
    <property type="entry name" value="Myosin light chain kinase, smooth muscle"/>
    <property type="match status" value="1"/>
</dbReference>
<keyword evidence="3" id="KW-0963">Cytoplasm</keyword>
<dbReference type="GO" id="GO:0060298">
    <property type="term" value="P:positive regulation of sarcomere organization"/>
    <property type="evidence" value="ECO:0007669"/>
    <property type="project" value="UniProtKB-ARBA"/>
</dbReference>
<dbReference type="InterPro" id="IPR003599">
    <property type="entry name" value="Ig_sub"/>
</dbReference>
<evidence type="ECO:0000256" key="4">
    <source>
        <dbReference type="ARBA" id="ARBA00022729"/>
    </source>
</evidence>
<dbReference type="FunFam" id="2.60.40.10:FF:000425">
    <property type="entry name" value="Myosin light chain kinase"/>
    <property type="match status" value="2"/>
</dbReference>
<dbReference type="Gene3D" id="2.60.40.10">
    <property type="entry name" value="Immunoglobulins"/>
    <property type="match status" value="21"/>
</dbReference>
<dbReference type="InterPro" id="IPR013098">
    <property type="entry name" value="Ig_I-set"/>
</dbReference>
<dbReference type="GO" id="GO:0050808">
    <property type="term" value="P:synapse organization"/>
    <property type="evidence" value="ECO:0007669"/>
    <property type="project" value="TreeGrafter"/>
</dbReference>
<dbReference type="FunFam" id="2.60.40.10:FF:000107">
    <property type="entry name" value="Myosin, light chain kinase a"/>
    <property type="match status" value="3"/>
</dbReference>
<keyword evidence="5" id="KW-0677">Repeat</keyword>
<keyword evidence="4" id="KW-0732">Signal</keyword>
<evidence type="ECO:0000256" key="7">
    <source>
        <dbReference type="ARBA" id="ARBA00023319"/>
    </source>
</evidence>
<feature type="region of interest" description="Disordered" evidence="8">
    <location>
        <begin position="455"/>
        <end position="1466"/>
    </location>
</feature>
<feature type="domain" description="Ig-like" evidence="10">
    <location>
        <begin position="2620"/>
        <end position="2715"/>
    </location>
</feature>
<feature type="domain" description="Ig-like" evidence="10">
    <location>
        <begin position="1955"/>
        <end position="2044"/>
    </location>
</feature>
<dbReference type="GO" id="GO:0045989">
    <property type="term" value="P:positive regulation of striated muscle contraction"/>
    <property type="evidence" value="ECO:0007669"/>
    <property type="project" value="UniProtKB-ARBA"/>
</dbReference>
<sequence length="3602" mass="418029">MYGRPSQDLYGRPPQDPYSRGFHDPYGRCPPDPYARAPLGLYGRPPADPYGYQDPYGRASQDTYGRGIVEGVQTTTKMKIGNTGALDEHRMVVQQNPMVMVVEDVYTTQRRPVVSSLHDGDRSLTPRQEERQRISILASKYLKARKTTQEATTVATYLVEGGLQPEDSEGLAVVSGQKLILVDKSSPKQSLFSGLGRFEPSFVMGSGALVMGATGVQSEARGRQASPGAPEASHSAAQRLPAPDQGAGQVQHSPGRRPTDLQRAFELMNDPQRATDAKFISSIEGFKGNLFKLGRLLRHDWFSVKEAGQKARDRYLFLFKARILITKVKRISEDRSIFILKDIIRLPETSLGSLDNPRAIEFFHIESLTHPNYPIFIEARTPEIREAWLSGIGEYVVDTASVEDLLFDDELRVVSQDVDEDDAGVVSPVPEVQEFEDLPEDGEAAEALQGQEDFWAREPSPPAKRQKPEAVPEETAEVDFWAQKESTPPRRQPVPGLAPAAEAAPEQVEESTPVAEQEKASAEQASFIPQEPSPSAQQAQEAARLRKKKEEEERKEREEKEKLEKEKKEKEEEERKAKEAKEKEERKRKEKEEIERKEREEKEKKEREERERLEKERKEREEKERREREEKERKEREERERKEREERERKEREEKERKEREEKERKEREEKERKEREEKERKEREEKERKEREEKERKEREERERKEREERERKEREEKERVEREERERKEKERLERERKEKEEREKREEEERERLRKEKEEQERQERERKEREERERKEREERERKEREERERKEREERERKEREAKERKEREEKERKEREERERKEREERERKEREEKERKEREERERKEREERERKEKEEKERKEREERERKEKEERERKEREEKERKERERIEREEKERKEREEREKREREEKERIQREEEERKEREERERKEREEKERKEREERERKEREERERKEKEERERKEREERERKEREERERKEREEKERIEREERERKEREERERKEKEERERKEREERERKEREEKERREKEERERIEREKREREEKERKDREERARKEKEEQARKEREERERKEREELERKAKEERERKQKEERERKEKEEKERKEREEKEKKEREERERKEREEKGRKEREEREKREREERERREREEKERKEREEKERREKEEKLRKEKEEQERKQREEAERREREEKERAEKAKKEREERERKEKEEREIKERAEKARQEEAKRAADEKASPAQPVKRAKAMDRLLEEQSRSSDSSVEDAFEKMAQEAAEEEEVEEFWEGRDVTSPEGAKEADPKEEAKKEVAKEDKKDVVTPQSTPKEKPEPSKPAEAKPESPKPAKVKPEPPKPAEVKRELPKPAEVKPEPPKPAEVKPEPPKPAEVKPEPPKPAEVKPEPPKPAEVKPEPPKPAEVKPEPPEPAEVSKQEPPKPQVQTRAPLAKLAAPAPHKMQEPTTPFTPGGTPKPVFTKTLKGDVVEPGDGVTFVCEVAHPAPYFITWLKDSKPLDDKLADRVQQTDTGAKHALKVLNCRVEDSGIYTAKATDENGVWSTCSAQLLVQELTEEERARRIAEKSPFFMVRMKPTQVIENTNLSYTIHVKGDPMPNVTFFKDDKELKEDARVTIHRDAAIGHYELLITHVQREDEGTYKCVATNKFGKAECEASMAVTDEEMLYESLSGKGSLLAKGEKAEFKWFRDGVEFDPHERFNVMFKDDEDTLALVFQNVTPEDAGLYTCVASTSCGKISCSAELTVEGSINRLQRDPEPPNFKEELTDTQVNVGGSAMLECRIGGYPKPELAWTRNGLDVKAGGRIKFLWEDEESVALIIKNCEEKDAGLYRVIAKNELGEVSCSAKLGIKAGPKIVSMKKEVACVVGQKLDYRVEVEGEPTPEIRWLKDGKQLMESDHIKFTKESDTVFVFKIDSMQMDDCCTYTVVASNPMGQVSEFFTIATDAAPQITRGLDPEIEKRYTYDIALEVRGTGSPKPMARWYKNGKEIMADDRFKMVVDESFYILKIRRLERKDKGTYCCELSNSSGTAKSEGVLSVRAPPDFVTPLKDACAKEGGKDVKMFVEWEANPMPTVKWFFNDKPIRDDTPGYTIRGQDTSMVLTIHEATEDVVGTYSVTATNEYGESVCKARFRLHEAPVVTEGLKDAEFLEDNSAKFTFKATGVPTPEIKWTKDGKKWSPDMHRVKLKQEGDDTFTLYFDEAKTEDSGHYVATISNVEGTVSTEASIVVNTPPHIKGSNFRDGKTFIAMHKFVLEVEATAVPEAEATWYFNDKILSVEEDSVKFSFEGNKYTMERIGSDPEHSGQYKCVLKNKIKEVEEVGQVTVIEKEARVRRPLEDIYVKENTDATLKCQIVGDPIPSVEWLRNGKPLPPSERYEVSEERMKGWHTLVLKEVTEQDKSTFTVKGKNKHGECETSARLGVLVRPQPGELNDATVDYGKDLLLNVAIHAFPPPKMVWTLDGRELQEGDHYEYTRDEEKEVYGLLVHSAVLEDAGKITFTASNAAGSESGSCTVKVHTEKPAIVADLEDLSYCLEDDAVFTLRASGLPLPDVEWKLHDKVVKADERHVFTNPEPGVYCMTIKDVCMNDYGPVAVVAKSLVGECASAAKFSQKKIPCEVVEGLENVTKGAEGDDVTLTVKIRASPRPNFVWTKDSDICEASEKIVIEMKKTSYCEATISLTLVEASSIDSGQYRLKFQNELNEESTETALIVRPERRKPKITKPPKELQVLERKRGIFQAKVTGFPKPEVKWMKDGRQIYPTDIIDTGVTGDGFQYLEFKTVTMEDVGQYTIFASNEEGTAEAHAALIVVPPPSKPEFLQSLKASKVILGYPARMEVKLGGYPMPEVQWLKDGQPLNIDGTHYKQIVEPDGTVILQIDAATEGDMGEITCVAKNPEGDSQSSATLSVLGFKREDGQPDGPAAFTEGLKDMCFDEGMVMRLPVAMKGGPVPNMKWYKDGQEIKLDDRCFFTYDGDRTYLEIRPCKGSDSGMYKCVIQNSHGSAETECEVSIRKCYEAPFFTNTFTRMDKLPGSEVKMSVRYDGVPKPELSWFHNGEPILHDGDKYRIRKDGDGQTLTVKELTYSDSGAWKVVAKNREGETEHEAELNVSDDVDPNRRIEAPVFMKVIGDQELFEGYNALFKAVVSGKPEPEFKWLKNGGTIVASNRVIMERDPEGLIRLTIKRITPEDAGQYTLKVWNDYGEASCHGKLICETLTSRKKRPVGDEYKGFDRIRRSGVPMPLPEKPMISALADRRLTLSWMPHLAAPQTMPCTYQVEMCDAPDGDWFTVRTGIRGCSVDITNLMPKGDYKFRVRVANKYGVSEPSPYVATQRFKLELPAIRYEPQMDPNYEYKGDGPYVPEGFRISRDSLGNYFAAPRFLRLPHDTQYGLKGFNANIKWYAYGYPTPKVRFLKNGQPLEVGDKTRFKYSQEVTGEICLYIDRMTEADVGTYECLVRNEHGESRQRIKMDICEYPRVLEPLEEIHLKANSSGKIACRITGFPPCQVQWFRDWEPIAFTYKLRPAQSDPDLYFLHISGCQIKDSGLYSVAASNVAGTVHSSCMVHVEADDIGFFWMGPGSGRSVTMNNRRGHWRTTTTWGTS</sequence>
<dbReference type="SUPFAM" id="SSF48726">
    <property type="entry name" value="Immunoglobulin"/>
    <property type="match status" value="20"/>
</dbReference>
<keyword evidence="6" id="KW-1015">Disulfide bond</keyword>
<dbReference type="EMBL" id="QCYY01002916">
    <property type="protein sequence ID" value="ROT66619.1"/>
    <property type="molecule type" value="Genomic_DNA"/>
</dbReference>
<reference evidence="12 13" key="1">
    <citation type="submission" date="2018-04" db="EMBL/GenBank/DDBJ databases">
        <authorList>
            <person name="Zhang X."/>
            <person name="Yuan J."/>
            <person name="Li F."/>
            <person name="Xiang J."/>
        </authorList>
    </citation>
    <scope>NUCLEOTIDE SEQUENCE [LARGE SCALE GENOMIC DNA]</scope>
    <source>
        <tissue evidence="12">Muscle</tissue>
    </source>
</reference>
<dbReference type="GO" id="GO:0043025">
    <property type="term" value="C:neuronal cell body"/>
    <property type="evidence" value="ECO:0007669"/>
    <property type="project" value="TreeGrafter"/>
</dbReference>
<feature type="domain" description="Ig-like" evidence="10">
    <location>
        <begin position="2144"/>
        <end position="2234"/>
    </location>
</feature>
<feature type="compositionally biased region" description="Basic and acidic residues" evidence="8">
    <location>
        <begin position="1324"/>
        <end position="1431"/>
    </location>
</feature>
<organism evidence="12 13">
    <name type="scientific">Penaeus vannamei</name>
    <name type="common">Whiteleg shrimp</name>
    <name type="synonym">Litopenaeus vannamei</name>
    <dbReference type="NCBI Taxonomy" id="6689"/>
    <lineage>
        <taxon>Eukaryota</taxon>
        <taxon>Metazoa</taxon>
        <taxon>Ecdysozoa</taxon>
        <taxon>Arthropoda</taxon>
        <taxon>Crustacea</taxon>
        <taxon>Multicrustacea</taxon>
        <taxon>Malacostraca</taxon>
        <taxon>Eumalacostraca</taxon>
        <taxon>Eucarida</taxon>
        <taxon>Decapoda</taxon>
        <taxon>Dendrobranchiata</taxon>
        <taxon>Penaeoidea</taxon>
        <taxon>Penaeidae</taxon>
        <taxon>Penaeus</taxon>
    </lineage>
</organism>
<protein>
    <submittedName>
        <fullName evidence="12">Muscle M-line assembly protein unc-89</fullName>
    </submittedName>
</protein>
<feature type="domain" description="Ig-like" evidence="10">
    <location>
        <begin position="2327"/>
        <end position="2426"/>
    </location>
</feature>
<dbReference type="InterPro" id="IPR003961">
    <property type="entry name" value="FN3_dom"/>
</dbReference>
<evidence type="ECO:0000256" key="5">
    <source>
        <dbReference type="ARBA" id="ARBA00022737"/>
    </source>
</evidence>
<dbReference type="GO" id="GO:0007156">
    <property type="term" value="P:homophilic cell adhesion via plasma membrane adhesion molecules"/>
    <property type="evidence" value="ECO:0007669"/>
    <property type="project" value="TreeGrafter"/>
</dbReference>
<dbReference type="GO" id="GO:0030424">
    <property type="term" value="C:axon"/>
    <property type="evidence" value="ECO:0007669"/>
    <property type="project" value="TreeGrafter"/>
</dbReference>
<feature type="domain" description="Ig-like" evidence="10">
    <location>
        <begin position="2239"/>
        <end position="2324"/>
    </location>
</feature>
<dbReference type="SMART" id="SM00233">
    <property type="entry name" value="PH"/>
    <property type="match status" value="1"/>
</dbReference>
<feature type="compositionally biased region" description="Low complexity" evidence="8">
    <location>
        <begin position="1440"/>
        <end position="1466"/>
    </location>
</feature>
<proteinExistence type="inferred from homology"/>
<feature type="domain" description="Ig-like" evidence="10">
    <location>
        <begin position="2723"/>
        <end position="2812"/>
    </location>
</feature>
<dbReference type="InterPro" id="IPR003006">
    <property type="entry name" value="Ig/MHC_CS"/>
</dbReference>
<feature type="domain" description="Ig-like" evidence="10">
    <location>
        <begin position="1767"/>
        <end position="1856"/>
    </location>
</feature>
<dbReference type="FunFam" id="2.60.40.10:FF:000032">
    <property type="entry name" value="palladin isoform X1"/>
    <property type="match status" value="4"/>
</dbReference>
<dbReference type="SMART" id="SM00060">
    <property type="entry name" value="FN3"/>
    <property type="match status" value="2"/>
</dbReference>
<feature type="domain" description="Ig-like" evidence="10">
    <location>
        <begin position="3476"/>
        <end position="3565"/>
    </location>
</feature>
<feature type="compositionally biased region" description="Basic and acidic residues" evidence="8">
    <location>
        <begin position="548"/>
        <end position="1237"/>
    </location>
</feature>
<dbReference type="GO" id="GO:0040017">
    <property type="term" value="P:positive regulation of locomotion"/>
    <property type="evidence" value="ECO:0007669"/>
    <property type="project" value="UniProtKB-ARBA"/>
</dbReference>
<evidence type="ECO:0000256" key="3">
    <source>
        <dbReference type="ARBA" id="ARBA00022490"/>
    </source>
</evidence>
<dbReference type="GO" id="GO:0031672">
    <property type="term" value="C:A band"/>
    <property type="evidence" value="ECO:0007669"/>
    <property type="project" value="UniProtKB-SubCell"/>
</dbReference>
<feature type="compositionally biased region" description="Basic and acidic residues" evidence="8">
    <location>
        <begin position="1285"/>
        <end position="1317"/>
    </location>
</feature>
<reference evidence="12 13" key="2">
    <citation type="submission" date="2019-01" db="EMBL/GenBank/DDBJ databases">
        <title>The decoding of complex shrimp genome reveals the adaptation for benthos swimmer, frequently molting mechanism and breeding impact on genome.</title>
        <authorList>
            <person name="Sun Y."/>
            <person name="Gao Y."/>
            <person name="Yu Y."/>
        </authorList>
    </citation>
    <scope>NUCLEOTIDE SEQUENCE [LARGE SCALE GENOMIC DNA]</scope>
    <source>
        <tissue evidence="12">Muscle</tissue>
    </source>
</reference>
<dbReference type="PROSITE" id="PS50853">
    <property type="entry name" value="FN3"/>
    <property type="match status" value="1"/>
</dbReference>
<evidence type="ECO:0000259" key="10">
    <source>
        <dbReference type="PROSITE" id="PS50835"/>
    </source>
</evidence>
<feature type="domain" description="Fibronectin type-III" evidence="11">
    <location>
        <begin position="3244"/>
        <end position="3338"/>
    </location>
</feature>
<dbReference type="CDD" id="cd00063">
    <property type="entry name" value="FN3"/>
    <property type="match status" value="1"/>
</dbReference>
<dbReference type="SMART" id="SM00408">
    <property type="entry name" value="IGc2"/>
    <property type="match status" value="19"/>
</dbReference>
<evidence type="ECO:0000256" key="1">
    <source>
        <dbReference type="ARBA" id="ARBA00004161"/>
    </source>
</evidence>
<feature type="compositionally biased region" description="Basic and acidic residues" evidence="8">
    <location>
        <begin position="1247"/>
        <end position="1258"/>
    </location>
</feature>
<feature type="compositionally biased region" description="Low complexity" evidence="8">
    <location>
        <begin position="522"/>
        <end position="542"/>
    </location>
</feature>
<dbReference type="FunFam" id="2.60.40.10:FF:000345">
    <property type="entry name" value="Muscle M-line assembly protein unc-89"/>
    <property type="match status" value="3"/>
</dbReference>
<evidence type="ECO:0000259" key="11">
    <source>
        <dbReference type="PROSITE" id="PS50853"/>
    </source>
</evidence>
<dbReference type="PROSITE" id="PS50003">
    <property type="entry name" value="PH_DOMAIN"/>
    <property type="match status" value="1"/>
</dbReference>
<gene>
    <name evidence="12" type="ORF">C7M84_015341</name>
</gene>
<evidence type="ECO:0000256" key="8">
    <source>
        <dbReference type="SAM" id="MobiDB-lite"/>
    </source>
</evidence>
<dbReference type="SMART" id="SM00409">
    <property type="entry name" value="IG"/>
    <property type="match status" value="17"/>
</dbReference>
<feature type="domain" description="Ig-like" evidence="10">
    <location>
        <begin position="3021"/>
        <end position="3110"/>
    </location>
</feature>
<evidence type="ECO:0000259" key="9">
    <source>
        <dbReference type="PROSITE" id="PS50003"/>
    </source>
</evidence>
<dbReference type="SUPFAM" id="SSF50729">
    <property type="entry name" value="PH domain-like"/>
    <property type="match status" value="1"/>
</dbReference>
<name>A0A423SR14_PENVA</name>
<dbReference type="GO" id="GO:0008046">
    <property type="term" value="F:axon guidance receptor activity"/>
    <property type="evidence" value="ECO:0007669"/>
    <property type="project" value="TreeGrafter"/>
</dbReference>
<accession>A0A423SR14</accession>
<dbReference type="CDD" id="cd00096">
    <property type="entry name" value="Ig"/>
    <property type="match status" value="3"/>
</dbReference>
<dbReference type="GO" id="GO:0005886">
    <property type="term" value="C:plasma membrane"/>
    <property type="evidence" value="ECO:0007669"/>
    <property type="project" value="TreeGrafter"/>
</dbReference>
<feature type="domain" description="Ig-like" evidence="10">
    <location>
        <begin position="2873"/>
        <end position="3013"/>
    </location>
</feature>
<dbReference type="PANTHER" id="PTHR45080:SF8">
    <property type="entry name" value="IG-LIKE DOMAIN-CONTAINING PROTEIN"/>
    <property type="match status" value="1"/>
</dbReference>